<dbReference type="GO" id="GO:0008948">
    <property type="term" value="F:oxaloacetate decarboxylase activity"/>
    <property type="evidence" value="ECO:0007669"/>
    <property type="project" value="TreeGrafter"/>
</dbReference>
<proteinExistence type="predicted"/>
<dbReference type="STRING" id="42251.A0A2T7A8A9"/>
<comment type="cofactor">
    <cofactor evidence="1">
        <name>Mg(2+)</name>
        <dbReference type="ChEBI" id="CHEBI:18420"/>
    </cofactor>
</comment>
<name>A0A2T7A8A9_TUBBO</name>
<dbReference type="Proteomes" id="UP000244722">
    <property type="component" value="Unassembled WGS sequence"/>
</dbReference>
<dbReference type="EMBL" id="NESQ01000005">
    <property type="protein sequence ID" value="PUU83942.1"/>
    <property type="molecule type" value="Genomic_DNA"/>
</dbReference>
<sequence length="216" mass="22646">MLTFEKVSDALLKLGYSHGGFLCDITSRTPLPQTPIIAPATTVQFATKSNTTFRPSPTCTVPPAGAHFADLIAPGHTVVITQEKYTSNALAGGLVVARMRKLGAPLVVVDGRVRDVPELKLPVYARGTSTVGAGAGSKVVGVGGEVVVAGGEEGEGVSVSEGDWVFADEQGVVVFPRGELEGVVELVRGIALADQKVMRDVLRGGELAEAFREHRR</sequence>
<organism evidence="2 3">
    <name type="scientific">Tuber borchii</name>
    <name type="common">White truffle</name>
    <dbReference type="NCBI Taxonomy" id="42251"/>
    <lineage>
        <taxon>Eukaryota</taxon>
        <taxon>Fungi</taxon>
        <taxon>Dikarya</taxon>
        <taxon>Ascomycota</taxon>
        <taxon>Pezizomycotina</taxon>
        <taxon>Pezizomycetes</taxon>
        <taxon>Pezizales</taxon>
        <taxon>Tuberaceae</taxon>
        <taxon>Tuber</taxon>
    </lineage>
</organism>
<keyword evidence="2" id="KW-0808">Transferase</keyword>
<reference evidence="2 3" key="1">
    <citation type="submission" date="2017-04" db="EMBL/GenBank/DDBJ databases">
        <title>Draft genome sequence of Tuber borchii Vittad., a whitish edible truffle.</title>
        <authorList>
            <consortium name="DOE Joint Genome Institute"/>
            <person name="Murat C."/>
            <person name="Kuo A."/>
            <person name="Barry K.W."/>
            <person name="Clum A."/>
            <person name="Dockter R.B."/>
            <person name="Fauchery L."/>
            <person name="Iotti M."/>
            <person name="Kohler A."/>
            <person name="Labutti K."/>
            <person name="Lindquist E.A."/>
            <person name="Lipzen A."/>
            <person name="Ohm R.A."/>
            <person name="Wang M."/>
            <person name="Grigoriev I.V."/>
            <person name="Zambonelli A."/>
            <person name="Martin F.M."/>
        </authorList>
    </citation>
    <scope>NUCLEOTIDE SEQUENCE [LARGE SCALE GENOMIC DNA]</scope>
    <source>
        <strain evidence="2 3">Tbo3840</strain>
    </source>
</reference>
<dbReference type="PANTHER" id="PTHR33254">
    <property type="entry name" value="4-HYDROXY-4-METHYL-2-OXOGLUTARATE ALDOLASE 3-RELATED"/>
    <property type="match status" value="1"/>
</dbReference>
<keyword evidence="1" id="KW-0479">Metal-binding</keyword>
<dbReference type="GO" id="GO:0032259">
    <property type="term" value="P:methylation"/>
    <property type="evidence" value="ECO:0007669"/>
    <property type="project" value="UniProtKB-KW"/>
</dbReference>
<dbReference type="AlphaFoldDB" id="A0A2T7A8A9"/>
<dbReference type="OrthoDB" id="1476984at2759"/>
<feature type="binding site" evidence="1">
    <location>
        <begin position="92"/>
        <end position="95"/>
    </location>
    <ligand>
        <name>substrate</name>
    </ligand>
</feature>
<dbReference type="GO" id="GO:0047443">
    <property type="term" value="F:4-hydroxy-4-methyl-2-oxoglutarate aldolase activity"/>
    <property type="evidence" value="ECO:0007669"/>
    <property type="project" value="TreeGrafter"/>
</dbReference>
<dbReference type="Gene3D" id="3.50.30.40">
    <property type="entry name" value="Ribonuclease E inhibitor RraA/RraA-like"/>
    <property type="match status" value="1"/>
</dbReference>
<evidence type="ECO:0000256" key="1">
    <source>
        <dbReference type="PIRSR" id="PIRSR605493-1"/>
    </source>
</evidence>
<evidence type="ECO:0000313" key="2">
    <source>
        <dbReference type="EMBL" id="PUU83942.1"/>
    </source>
</evidence>
<dbReference type="InterPro" id="IPR005493">
    <property type="entry name" value="RraA/RraA-like"/>
</dbReference>
<dbReference type="GO" id="GO:0046872">
    <property type="term" value="F:metal ion binding"/>
    <property type="evidence" value="ECO:0007669"/>
    <property type="project" value="UniProtKB-KW"/>
</dbReference>
<evidence type="ECO:0000313" key="3">
    <source>
        <dbReference type="Proteomes" id="UP000244722"/>
    </source>
</evidence>
<accession>A0A2T7A8A9</accession>
<keyword evidence="2" id="KW-0489">Methyltransferase</keyword>
<feature type="binding site" evidence="1">
    <location>
        <position position="114"/>
    </location>
    <ligand>
        <name>substrate</name>
    </ligand>
</feature>
<dbReference type="GO" id="GO:0008168">
    <property type="term" value="F:methyltransferase activity"/>
    <property type="evidence" value="ECO:0007669"/>
    <property type="project" value="UniProtKB-KW"/>
</dbReference>
<dbReference type="PANTHER" id="PTHR33254:SF4">
    <property type="entry name" value="4-HYDROXY-4-METHYL-2-OXOGLUTARATE ALDOLASE 3-RELATED"/>
    <property type="match status" value="1"/>
</dbReference>
<dbReference type="Pfam" id="PF03737">
    <property type="entry name" value="RraA-like"/>
    <property type="match status" value="1"/>
</dbReference>
<comment type="caution">
    <text evidence="2">The sequence shown here is derived from an EMBL/GenBank/DDBJ whole genome shotgun (WGS) entry which is preliminary data.</text>
</comment>
<protein>
    <submittedName>
        <fullName evidence="2">Ribonuclease E inhibitor RraA/Dimethylmenaquinone methyltransferase</fullName>
    </submittedName>
</protein>
<keyword evidence="3" id="KW-1185">Reference proteome</keyword>
<keyword evidence="1" id="KW-0460">Magnesium</keyword>
<dbReference type="InterPro" id="IPR036704">
    <property type="entry name" value="RraA/RraA-like_sf"/>
</dbReference>
<feature type="binding site" evidence="1">
    <location>
        <position position="115"/>
    </location>
    <ligand>
        <name>Mg(2+)</name>
        <dbReference type="ChEBI" id="CHEBI:18420"/>
    </ligand>
</feature>
<gene>
    <name evidence="2" type="ORF">B9Z19DRAFT_962053</name>
</gene>
<dbReference type="SUPFAM" id="SSF89562">
    <property type="entry name" value="RraA-like"/>
    <property type="match status" value="1"/>
</dbReference>